<dbReference type="RefSeq" id="WP_131159996.1">
    <property type="nucleotide sequence ID" value="NZ_BDMD01000037.1"/>
</dbReference>
<reference evidence="2 3" key="1">
    <citation type="submission" date="2017-02" db="EMBL/GenBank/DDBJ databases">
        <title>isolation and characterization of a novel temperate virus Aeropyrum globular virus 1 infecting hyperthermophilic archaeon Aeropyrum.</title>
        <authorList>
            <person name="Yumiya M."/>
            <person name="Yoshida T."/>
            <person name="Sako Y."/>
        </authorList>
    </citation>
    <scope>NUCLEOTIDE SEQUENCE [LARGE SCALE GENOMIC DNA]</scope>
    <source>
        <strain evidence="2 3">YK1-12-2013</strain>
    </source>
</reference>
<dbReference type="GO" id="GO:0016491">
    <property type="term" value="F:oxidoreductase activity"/>
    <property type="evidence" value="ECO:0007669"/>
    <property type="project" value="InterPro"/>
</dbReference>
<name>A0A401H9F3_AERPX</name>
<accession>A0A401H9F3</accession>
<protein>
    <recommendedName>
        <fullName evidence="1">FAD/NAD(P)-binding domain-containing protein</fullName>
    </recommendedName>
</protein>
<dbReference type="OrthoDB" id="27922at2157"/>
<dbReference type="NCBIfam" id="NF009409">
    <property type="entry name" value="PRK12770.1"/>
    <property type="match status" value="1"/>
</dbReference>
<dbReference type="AlphaFoldDB" id="A0A401H9F3"/>
<dbReference type="InterPro" id="IPR051394">
    <property type="entry name" value="Glutamate_Synthase"/>
</dbReference>
<dbReference type="SUPFAM" id="SSF51971">
    <property type="entry name" value="Nucleotide-binding domain"/>
    <property type="match status" value="1"/>
</dbReference>
<organism evidence="2 3">
    <name type="scientific">Aeropyrum pernix</name>
    <dbReference type="NCBI Taxonomy" id="56636"/>
    <lineage>
        <taxon>Archaea</taxon>
        <taxon>Thermoproteota</taxon>
        <taxon>Thermoprotei</taxon>
        <taxon>Desulfurococcales</taxon>
        <taxon>Desulfurococcaceae</taxon>
        <taxon>Aeropyrum</taxon>
    </lineage>
</organism>
<dbReference type="Proteomes" id="UP000291213">
    <property type="component" value="Unassembled WGS sequence"/>
</dbReference>
<evidence type="ECO:0000259" key="1">
    <source>
        <dbReference type="Pfam" id="PF07992"/>
    </source>
</evidence>
<dbReference type="EMBL" id="BDMD01000037">
    <property type="protein sequence ID" value="GBF08982.1"/>
    <property type="molecule type" value="Genomic_DNA"/>
</dbReference>
<evidence type="ECO:0000313" key="3">
    <source>
        <dbReference type="Proteomes" id="UP000291213"/>
    </source>
</evidence>
<dbReference type="PRINTS" id="PR00419">
    <property type="entry name" value="ADXRDTASE"/>
</dbReference>
<dbReference type="InterPro" id="IPR036188">
    <property type="entry name" value="FAD/NAD-bd_sf"/>
</dbReference>
<dbReference type="Gene3D" id="3.50.50.60">
    <property type="entry name" value="FAD/NAD(P)-binding domain"/>
    <property type="match status" value="3"/>
</dbReference>
<feature type="domain" description="FAD/NAD(P)-binding" evidence="1">
    <location>
        <begin position="16"/>
        <end position="322"/>
    </location>
</feature>
<proteinExistence type="predicted"/>
<dbReference type="PANTHER" id="PTHR43100:SF1">
    <property type="entry name" value="GLUTAMATE SYNTHASE [NADPH] SMALL CHAIN"/>
    <property type="match status" value="1"/>
</dbReference>
<evidence type="ECO:0000313" key="2">
    <source>
        <dbReference type="EMBL" id="GBF08982.1"/>
    </source>
</evidence>
<sequence length="337" mass="36913">MKFLRCKEIPPSTGKTVSIIGAGPAGLGAAGFLRCRGHEVVVYDMMPEPGGMMMFGIPDDRIPKDNIRKSVRELVEGGVRIILNTKVGRDISLEDIIKASDAVLIATGTWKPRRLGAPGEDLPWVLPAADWLVEVHMARYGYLPWTKVPKVGGRILVVGGGLTAADAVHVPLTYPEFKDGVEKVVLSYRRTRDYAPMRKNEFERLIKMGAEAWELTQPIAFYEEGGRKVVKFVRMELKASDSGRPKPVPIEGSEFEAEFDWALLAIGEVPTPPFNNGCCGIELNPDGTIKTDENFMTTRKGVFASGDVRHGPSLIGKALKSGLDAAQKIHLYLTGQL</sequence>
<dbReference type="PANTHER" id="PTHR43100">
    <property type="entry name" value="GLUTAMATE SYNTHASE [NADPH] SMALL CHAIN"/>
    <property type="match status" value="1"/>
</dbReference>
<comment type="caution">
    <text evidence="2">The sequence shown here is derived from an EMBL/GenBank/DDBJ whole genome shotgun (WGS) entry which is preliminary data.</text>
</comment>
<dbReference type="InterPro" id="IPR023753">
    <property type="entry name" value="FAD/NAD-binding_dom"/>
</dbReference>
<dbReference type="Pfam" id="PF07992">
    <property type="entry name" value="Pyr_redox_2"/>
    <property type="match status" value="1"/>
</dbReference>
<gene>
    <name evidence="2" type="ORF">apy_07070</name>
</gene>